<dbReference type="Pfam" id="PF18759">
    <property type="entry name" value="Plavaka"/>
    <property type="match status" value="1"/>
</dbReference>
<evidence type="ECO:0008006" key="4">
    <source>
        <dbReference type="Google" id="ProtNLM"/>
    </source>
</evidence>
<dbReference type="InterPro" id="IPR041078">
    <property type="entry name" value="Plavaka"/>
</dbReference>
<feature type="region of interest" description="Disordered" evidence="1">
    <location>
        <begin position="95"/>
        <end position="120"/>
    </location>
</feature>
<dbReference type="EMBL" id="KN833874">
    <property type="protein sequence ID" value="KIK15871.1"/>
    <property type="molecule type" value="Genomic_DNA"/>
</dbReference>
<dbReference type="AlphaFoldDB" id="A0A0C9YGW8"/>
<accession>A0A0C9YGW8</accession>
<reference evidence="3" key="2">
    <citation type="submission" date="2015-01" db="EMBL/GenBank/DDBJ databases">
        <title>Evolutionary Origins and Diversification of the Mycorrhizal Mutualists.</title>
        <authorList>
            <consortium name="DOE Joint Genome Institute"/>
            <consortium name="Mycorrhizal Genomics Consortium"/>
            <person name="Kohler A."/>
            <person name="Kuo A."/>
            <person name="Nagy L.G."/>
            <person name="Floudas D."/>
            <person name="Copeland A."/>
            <person name="Barry K.W."/>
            <person name="Cichocki N."/>
            <person name="Veneault-Fourrey C."/>
            <person name="LaButti K."/>
            <person name="Lindquist E.A."/>
            <person name="Lipzen A."/>
            <person name="Lundell T."/>
            <person name="Morin E."/>
            <person name="Murat C."/>
            <person name="Riley R."/>
            <person name="Ohm R."/>
            <person name="Sun H."/>
            <person name="Tunlid A."/>
            <person name="Henrissat B."/>
            <person name="Grigoriev I.V."/>
            <person name="Hibbett D.S."/>
            <person name="Martin F."/>
        </authorList>
    </citation>
    <scope>NUCLEOTIDE SEQUENCE [LARGE SCALE GENOMIC DNA]</scope>
    <source>
        <strain evidence="3">441</strain>
    </source>
</reference>
<evidence type="ECO:0000313" key="3">
    <source>
        <dbReference type="Proteomes" id="UP000054018"/>
    </source>
</evidence>
<name>A0A0C9YGW8_9AGAM</name>
<reference evidence="2 3" key="1">
    <citation type="submission" date="2014-04" db="EMBL/GenBank/DDBJ databases">
        <authorList>
            <consortium name="DOE Joint Genome Institute"/>
            <person name="Kuo A."/>
            <person name="Kohler A."/>
            <person name="Costa M.D."/>
            <person name="Nagy L.G."/>
            <person name="Floudas D."/>
            <person name="Copeland A."/>
            <person name="Barry K.W."/>
            <person name="Cichocki N."/>
            <person name="Veneault-Fourrey C."/>
            <person name="LaButti K."/>
            <person name="Lindquist E.A."/>
            <person name="Lipzen A."/>
            <person name="Lundell T."/>
            <person name="Morin E."/>
            <person name="Murat C."/>
            <person name="Sun H."/>
            <person name="Tunlid A."/>
            <person name="Henrissat B."/>
            <person name="Grigoriev I.V."/>
            <person name="Hibbett D.S."/>
            <person name="Martin F."/>
            <person name="Nordberg H.P."/>
            <person name="Cantor M.N."/>
            <person name="Hua S.X."/>
        </authorList>
    </citation>
    <scope>NUCLEOTIDE SEQUENCE [LARGE SCALE GENOMIC DNA]</scope>
    <source>
        <strain evidence="2 3">441</strain>
    </source>
</reference>
<proteinExistence type="predicted"/>
<feature type="region of interest" description="Disordered" evidence="1">
    <location>
        <begin position="44"/>
        <end position="80"/>
    </location>
</feature>
<protein>
    <recommendedName>
        <fullName evidence="4">C2H2-type domain-containing protein</fullName>
    </recommendedName>
</protein>
<dbReference type="STRING" id="765257.A0A0C9YGW8"/>
<keyword evidence="3" id="KW-1185">Reference proteome</keyword>
<gene>
    <name evidence="2" type="ORF">PISMIDRAFT_16209</name>
</gene>
<evidence type="ECO:0000313" key="2">
    <source>
        <dbReference type="EMBL" id="KIK15871.1"/>
    </source>
</evidence>
<dbReference type="Proteomes" id="UP000054018">
    <property type="component" value="Unassembled WGS sequence"/>
</dbReference>
<dbReference type="HOGENOM" id="CLU_006344_3_1_1"/>
<organism evidence="2 3">
    <name type="scientific">Pisolithus microcarpus 441</name>
    <dbReference type="NCBI Taxonomy" id="765257"/>
    <lineage>
        <taxon>Eukaryota</taxon>
        <taxon>Fungi</taxon>
        <taxon>Dikarya</taxon>
        <taxon>Basidiomycota</taxon>
        <taxon>Agaricomycotina</taxon>
        <taxon>Agaricomycetes</taxon>
        <taxon>Agaricomycetidae</taxon>
        <taxon>Boletales</taxon>
        <taxon>Sclerodermatineae</taxon>
        <taxon>Pisolithaceae</taxon>
        <taxon>Pisolithus</taxon>
    </lineage>
</organism>
<evidence type="ECO:0000256" key="1">
    <source>
        <dbReference type="SAM" id="MobiDB-lite"/>
    </source>
</evidence>
<dbReference type="OrthoDB" id="2418900at2759"/>
<sequence length="337" mass="37298">MPAHRCDYCLKPISTLAGVKRHIAQSAACQQQWNRVLEHTASTASVDDHQIGDEMDNAPGIVSDQYDESDGNDSGRDNLDIQEGPLVQQLQSYAEPEPLNPPSRHASVGDDVEDEPASANGGRFVEQYTGAAAHILGSWPTVFEDMENAENTSGGSQWAPFQNEEEWELARFLMKNVGQTKIDDFLKLSLSGVSFANAHAFLKYVDSLRTGPAWTCEMIDVVGDAVAEDGSTRREQLELWRRDPVECVMELIGNPAFRDAMAYVPERAYADSEGKNHIYDEMWTADWWWDVQGKLPAGATVAPVILSSDKTSLSVFSGDKKAWPVYLTIGNISKDIR</sequence>